<accession>A0A5M4B5D0</accession>
<evidence type="ECO:0000313" key="3">
    <source>
        <dbReference type="Proteomes" id="UP000391834"/>
    </source>
</evidence>
<protein>
    <submittedName>
        <fullName evidence="2">Uncharacterized protein</fullName>
    </submittedName>
</protein>
<reference evidence="2 3" key="1">
    <citation type="submission" date="2019-10" db="EMBL/GenBank/DDBJ databases">
        <title>Prolixibacter strains distinguished by the presence of nitrate reductase genes were adept at nitrate-dependent anaerobic corrosion of metallic iron and carbon steel.</title>
        <authorList>
            <person name="Iino T."/>
            <person name="Shono N."/>
            <person name="Ito K."/>
            <person name="Nakamura R."/>
            <person name="Sueoka K."/>
            <person name="Harayama S."/>
            <person name="Ohkuma M."/>
        </authorList>
    </citation>
    <scope>NUCLEOTIDE SEQUENCE [LARGE SCALE GENOMIC DNA]</scope>
    <source>
        <strain evidence="2 3">JCM 13498</strain>
    </source>
</reference>
<feature type="transmembrane region" description="Helical" evidence="1">
    <location>
        <begin position="6"/>
        <end position="27"/>
    </location>
</feature>
<dbReference type="RefSeq" id="WP_025865477.1">
    <property type="nucleotide sequence ID" value="NZ_BLAX01000001.1"/>
</dbReference>
<comment type="caution">
    <text evidence="2">The sequence shown here is derived from an EMBL/GenBank/DDBJ whole genome shotgun (WGS) entry which is preliminary data.</text>
</comment>
<sequence>MEIALIIIGLGAVIGYVASAIFIFDYVNERIHKRKHFGFINLFIFSYVKHYKQLTREEKGKTGRLFYLWILSINVALVCFILFLIFR</sequence>
<dbReference type="EMBL" id="BLAX01000001">
    <property type="protein sequence ID" value="GET35073.1"/>
    <property type="molecule type" value="Genomic_DNA"/>
</dbReference>
<keyword evidence="1" id="KW-0472">Membrane</keyword>
<organism evidence="2 3">
    <name type="scientific">Prolixibacter bellariivorans</name>
    <dbReference type="NCBI Taxonomy" id="314319"/>
    <lineage>
        <taxon>Bacteria</taxon>
        <taxon>Pseudomonadati</taxon>
        <taxon>Bacteroidota</taxon>
        <taxon>Bacteroidia</taxon>
        <taxon>Marinilabiliales</taxon>
        <taxon>Prolixibacteraceae</taxon>
        <taxon>Prolixibacter</taxon>
    </lineage>
</organism>
<gene>
    <name evidence="2" type="ORF">PbJCM13498_39360</name>
</gene>
<keyword evidence="1" id="KW-1133">Transmembrane helix</keyword>
<feature type="transmembrane region" description="Helical" evidence="1">
    <location>
        <begin position="65"/>
        <end position="86"/>
    </location>
</feature>
<keyword evidence="1" id="KW-0812">Transmembrane</keyword>
<keyword evidence="3" id="KW-1185">Reference proteome</keyword>
<dbReference type="AlphaFoldDB" id="A0A5M4B5D0"/>
<proteinExistence type="predicted"/>
<dbReference type="OrthoDB" id="9913966at2"/>
<evidence type="ECO:0000256" key="1">
    <source>
        <dbReference type="SAM" id="Phobius"/>
    </source>
</evidence>
<evidence type="ECO:0000313" key="2">
    <source>
        <dbReference type="EMBL" id="GET35073.1"/>
    </source>
</evidence>
<name>A0A5M4B5D0_9BACT</name>
<dbReference type="Proteomes" id="UP000391834">
    <property type="component" value="Unassembled WGS sequence"/>
</dbReference>